<organism evidence="1">
    <name type="scientific">uncultured organism</name>
    <dbReference type="NCBI Taxonomy" id="155900"/>
    <lineage>
        <taxon>unclassified sequences</taxon>
        <taxon>environmental samples</taxon>
    </lineage>
</organism>
<proteinExistence type="predicted"/>
<dbReference type="AlphaFoldDB" id="A0A5B8RLR1"/>
<sequence length="141" mass="14757">MAAVAPGSDLVIQGGLAAGMVRELCTLYEADWREVGVERFIAGVRRRSHTVTPLLLGVAGNALKAFPGVGTLAGGAVHAVAYGLLFRTAGRALIVSLEDRGELAADDALARFEETLREDMGTPARSLARVALDSEAPKRDG</sequence>
<reference evidence="1" key="1">
    <citation type="submission" date="2019-06" db="EMBL/GenBank/DDBJ databases">
        <authorList>
            <person name="Murdoch R.W."/>
            <person name="Fathepure B."/>
        </authorList>
    </citation>
    <scope>NUCLEOTIDE SEQUENCE</scope>
</reference>
<evidence type="ECO:0008006" key="2">
    <source>
        <dbReference type="Google" id="ProtNLM"/>
    </source>
</evidence>
<dbReference type="EMBL" id="MN079520">
    <property type="protein sequence ID" value="QEA07957.1"/>
    <property type="molecule type" value="Genomic_DNA"/>
</dbReference>
<protein>
    <recommendedName>
        <fullName evidence="2">DUF697 domain-containing protein</fullName>
    </recommendedName>
</protein>
<gene>
    <name evidence="1" type="ORF">KBTEX_04323</name>
</gene>
<evidence type="ECO:0000313" key="1">
    <source>
        <dbReference type="EMBL" id="QEA07957.1"/>
    </source>
</evidence>
<accession>A0A5B8RLR1</accession>
<name>A0A5B8RLR1_9ZZZZ</name>